<protein>
    <submittedName>
        <fullName evidence="1">Uncharacterized protein</fullName>
    </submittedName>
</protein>
<sequence length="85" mass="8771">MSETLPIDAVARANGNARRDGTFAGLTAGLLGAIIGSRLGLSRINVFIAGTVSGIMSGYQFTQGFAAANMSRLRVEVAAAQEANR</sequence>
<dbReference type="AlphaFoldDB" id="A0A9P5T9Z5"/>
<accession>A0A9P5T9Z5</accession>
<evidence type="ECO:0000313" key="2">
    <source>
        <dbReference type="Proteomes" id="UP000759537"/>
    </source>
</evidence>
<dbReference type="OrthoDB" id="3352450at2759"/>
<proteinExistence type="predicted"/>
<dbReference type="Proteomes" id="UP000759537">
    <property type="component" value="Unassembled WGS sequence"/>
</dbReference>
<keyword evidence="2" id="KW-1185">Reference proteome</keyword>
<reference evidence="1" key="2">
    <citation type="journal article" date="2020" name="Nat. Commun.">
        <title>Large-scale genome sequencing of mycorrhizal fungi provides insights into the early evolution of symbiotic traits.</title>
        <authorList>
            <person name="Miyauchi S."/>
            <person name="Kiss E."/>
            <person name="Kuo A."/>
            <person name="Drula E."/>
            <person name="Kohler A."/>
            <person name="Sanchez-Garcia M."/>
            <person name="Morin E."/>
            <person name="Andreopoulos B."/>
            <person name="Barry K.W."/>
            <person name="Bonito G."/>
            <person name="Buee M."/>
            <person name="Carver A."/>
            <person name="Chen C."/>
            <person name="Cichocki N."/>
            <person name="Clum A."/>
            <person name="Culley D."/>
            <person name="Crous P.W."/>
            <person name="Fauchery L."/>
            <person name="Girlanda M."/>
            <person name="Hayes R.D."/>
            <person name="Keri Z."/>
            <person name="LaButti K."/>
            <person name="Lipzen A."/>
            <person name="Lombard V."/>
            <person name="Magnuson J."/>
            <person name="Maillard F."/>
            <person name="Murat C."/>
            <person name="Nolan M."/>
            <person name="Ohm R.A."/>
            <person name="Pangilinan J."/>
            <person name="Pereira M.F."/>
            <person name="Perotto S."/>
            <person name="Peter M."/>
            <person name="Pfister S."/>
            <person name="Riley R."/>
            <person name="Sitrit Y."/>
            <person name="Stielow J.B."/>
            <person name="Szollosi G."/>
            <person name="Zifcakova L."/>
            <person name="Stursova M."/>
            <person name="Spatafora J.W."/>
            <person name="Tedersoo L."/>
            <person name="Vaario L.M."/>
            <person name="Yamada A."/>
            <person name="Yan M."/>
            <person name="Wang P."/>
            <person name="Xu J."/>
            <person name="Bruns T."/>
            <person name="Baldrian P."/>
            <person name="Vilgalys R."/>
            <person name="Dunand C."/>
            <person name="Henrissat B."/>
            <person name="Grigoriev I.V."/>
            <person name="Hibbett D."/>
            <person name="Nagy L.G."/>
            <person name="Martin F.M."/>
        </authorList>
    </citation>
    <scope>NUCLEOTIDE SEQUENCE</scope>
    <source>
        <strain evidence="1">Prilba</strain>
    </source>
</reference>
<evidence type="ECO:0000313" key="1">
    <source>
        <dbReference type="EMBL" id="KAF8480819.1"/>
    </source>
</evidence>
<organism evidence="1 2">
    <name type="scientific">Russula ochroleuca</name>
    <dbReference type="NCBI Taxonomy" id="152965"/>
    <lineage>
        <taxon>Eukaryota</taxon>
        <taxon>Fungi</taxon>
        <taxon>Dikarya</taxon>
        <taxon>Basidiomycota</taxon>
        <taxon>Agaricomycotina</taxon>
        <taxon>Agaricomycetes</taxon>
        <taxon>Russulales</taxon>
        <taxon>Russulaceae</taxon>
        <taxon>Russula</taxon>
    </lineage>
</organism>
<comment type="caution">
    <text evidence="1">The sequence shown here is derived from an EMBL/GenBank/DDBJ whole genome shotgun (WGS) entry which is preliminary data.</text>
</comment>
<gene>
    <name evidence="1" type="ORF">DFH94DRAFT_430094</name>
</gene>
<name>A0A9P5T9Z5_9AGAM</name>
<reference evidence="1" key="1">
    <citation type="submission" date="2019-10" db="EMBL/GenBank/DDBJ databases">
        <authorList>
            <consortium name="DOE Joint Genome Institute"/>
            <person name="Kuo A."/>
            <person name="Miyauchi S."/>
            <person name="Kiss E."/>
            <person name="Drula E."/>
            <person name="Kohler A."/>
            <person name="Sanchez-Garcia M."/>
            <person name="Andreopoulos B."/>
            <person name="Barry K.W."/>
            <person name="Bonito G."/>
            <person name="Buee M."/>
            <person name="Carver A."/>
            <person name="Chen C."/>
            <person name="Cichocki N."/>
            <person name="Clum A."/>
            <person name="Culley D."/>
            <person name="Crous P.W."/>
            <person name="Fauchery L."/>
            <person name="Girlanda M."/>
            <person name="Hayes R."/>
            <person name="Keri Z."/>
            <person name="LaButti K."/>
            <person name="Lipzen A."/>
            <person name="Lombard V."/>
            <person name="Magnuson J."/>
            <person name="Maillard F."/>
            <person name="Morin E."/>
            <person name="Murat C."/>
            <person name="Nolan M."/>
            <person name="Ohm R."/>
            <person name="Pangilinan J."/>
            <person name="Pereira M."/>
            <person name="Perotto S."/>
            <person name="Peter M."/>
            <person name="Riley R."/>
            <person name="Sitrit Y."/>
            <person name="Stielow B."/>
            <person name="Szollosi G."/>
            <person name="Zifcakova L."/>
            <person name="Stursova M."/>
            <person name="Spatafora J.W."/>
            <person name="Tedersoo L."/>
            <person name="Vaario L.-M."/>
            <person name="Yamada A."/>
            <person name="Yan M."/>
            <person name="Wang P."/>
            <person name="Xu J."/>
            <person name="Bruns T."/>
            <person name="Baldrian P."/>
            <person name="Vilgalys R."/>
            <person name="Henrissat B."/>
            <person name="Grigoriev I.V."/>
            <person name="Hibbett D."/>
            <person name="Nagy L.G."/>
            <person name="Martin F.M."/>
        </authorList>
    </citation>
    <scope>NUCLEOTIDE SEQUENCE</scope>
    <source>
        <strain evidence="1">Prilba</strain>
    </source>
</reference>
<dbReference type="EMBL" id="WHVB01000007">
    <property type="protein sequence ID" value="KAF8480819.1"/>
    <property type="molecule type" value="Genomic_DNA"/>
</dbReference>